<protein>
    <submittedName>
        <fullName evidence="2">Uncharacterized protein</fullName>
    </submittedName>
</protein>
<feature type="region of interest" description="Disordered" evidence="1">
    <location>
        <begin position="1"/>
        <end position="30"/>
    </location>
</feature>
<dbReference type="RefSeq" id="XP_044658266.1">
    <property type="nucleotide sequence ID" value="XM_044802331.1"/>
</dbReference>
<evidence type="ECO:0000256" key="1">
    <source>
        <dbReference type="SAM" id="MobiDB-lite"/>
    </source>
</evidence>
<dbReference type="Proteomes" id="UP000825890">
    <property type="component" value="Unassembled WGS sequence"/>
</dbReference>
<comment type="caution">
    <text evidence="2">The sequence shown here is derived from an EMBL/GenBank/DDBJ whole genome shotgun (WGS) entry which is preliminary data.</text>
</comment>
<dbReference type="EMBL" id="BOLY01000004">
    <property type="protein sequence ID" value="GIZ43779.1"/>
    <property type="molecule type" value="Genomic_DNA"/>
</dbReference>
<organism evidence="2 3">
    <name type="scientific">Cercospora kikuchii</name>
    <dbReference type="NCBI Taxonomy" id="84275"/>
    <lineage>
        <taxon>Eukaryota</taxon>
        <taxon>Fungi</taxon>
        <taxon>Dikarya</taxon>
        <taxon>Ascomycota</taxon>
        <taxon>Pezizomycotina</taxon>
        <taxon>Dothideomycetes</taxon>
        <taxon>Dothideomycetidae</taxon>
        <taxon>Mycosphaerellales</taxon>
        <taxon>Mycosphaerellaceae</taxon>
        <taxon>Cercospora</taxon>
    </lineage>
</organism>
<dbReference type="AlphaFoldDB" id="A0A9P3CG94"/>
<feature type="compositionally biased region" description="Basic and acidic residues" evidence="1">
    <location>
        <begin position="210"/>
        <end position="219"/>
    </location>
</feature>
<feature type="region of interest" description="Disordered" evidence="1">
    <location>
        <begin position="200"/>
        <end position="222"/>
    </location>
</feature>
<name>A0A9P3CG94_9PEZI</name>
<evidence type="ECO:0000313" key="3">
    <source>
        <dbReference type="Proteomes" id="UP000825890"/>
    </source>
</evidence>
<feature type="compositionally biased region" description="Low complexity" evidence="1">
    <location>
        <begin position="11"/>
        <end position="25"/>
    </location>
</feature>
<keyword evidence="3" id="KW-1185">Reference proteome</keyword>
<reference evidence="2 3" key="1">
    <citation type="submission" date="2021-01" db="EMBL/GenBank/DDBJ databases">
        <title>Cercospora kikuchii MAFF 305040 whole genome shotgun sequence.</title>
        <authorList>
            <person name="Kashiwa T."/>
            <person name="Suzuki T."/>
        </authorList>
    </citation>
    <scope>NUCLEOTIDE SEQUENCE [LARGE SCALE GENOMIC DNA]</scope>
    <source>
        <strain evidence="2 3">MAFF 305040</strain>
    </source>
</reference>
<sequence length="351" mass="39577">MSGRTAFRGLEPQLYEQQQQPTTTPCEDEDRRRDLLDSELPWETISNIYSYVLRTKISMSEYQNDLTLVKTKGGHNSVTGSIGDDLDRLLLTHNDHIGQYLHRSAPMHFQLATKLKAGCNNWYEFKIENLNRMVPTSVRGLYITAQCEVVQEEISDSADNPAAKFEWVNGDETAEWPVDDISVEDELAKNAFVEAFRRHLSDESSSQAHQTDEGPHEEAMGSAGTAFRGDITASTAFEGFVRRLQACKVTEDIGLVFDIETEDPFGGEPDTESQEAWSLFEQLMATVEGMRRIKRHSIHVGRFSASKVRNLGQDWKAAGVIHINQETAFGPHDEIYCKLLSDLHIQSLPLP</sequence>
<proteinExistence type="predicted"/>
<gene>
    <name evidence="2" type="ORF">CKM354_000699400</name>
</gene>
<dbReference type="OrthoDB" id="10324865at2759"/>
<accession>A0A9P3CG94</accession>
<evidence type="ECO:0000313" key="2">
    <source>
        <dbReference type="EMBL" id="GIZ43779.1"/>
    </source>
</evidence>
<dbReference type="GeneID" id="68292569"/>